<dbReference type="Gene3D" id="2.40.420.20">
    <property type="match status" value="1"/>
</dbReference>
<feature type="signal peptide" evidence="5">
    <location>
        <begin position="1"/>
        <end position="24"/>
    </location>
</feature>
<keyword evidence="4" id="KW-0175">Coiled coil</keyword>
<dbReference type="InterPro" id="IPR058625">
    <property type="entry name" value="MdtA-like_BSH"/>
</dbReference>
<dbReference type="AlphaFoldDB" id="A0A916XJ21"/>
<dbReference type="PANTHER" id="PTHR30469:SF38">
    <property type="entry name" value="HLYD FAMILY SECRETION PROTEIN"/>
    <property type="match status" value="1"/>
</dbReference>
<proteinExistence type="inferred from homology"/>
<name>A0A916XJ21_9HYPH</name>
<dbReference type="PROSITE" id="PS51257">
    <property type="entry name" value="PROKAR_LIPOPROTEIN"/>
    <property type="match status" value="1"/>
</dbReference>
<protein>
    <submittedName>
        <fullName evidence="9">RND transporter</fullName>
    </submittedName>
</protein>
<dbReference type="InterPro" id="IPR058792">
    <property type="entry name" value="Beta-barrel_RND_2"/>
</dbReference>
<evidence type="ECO:0000256" key="1">
    <source>
        <dbReference type="ARBA" id="ARBA00004196"/>
    </source>
</evidence>
<organism evidence="9 10">
    <name type="scientific">Chelatococcus reniformis</name>
    <dbReference type="NCBI Taxonomy" id="1494448"/>
    <lineage>
        <taxon>Bacteria</taxon>
        <taxon>Pseudomonadati</taxon>
        <taxon>Pseudomonadota</taxon>
        <taxon>Alphaproteobacteria</taxon>
        <taxon>Hyphomicrobiales</taxon>
        <taxon>Chelatococcaceae</taxon>
        <taxon>Chelatococcus</taxon>
    </lineage>
</organism>
<keyword evidence="3" id="KW-0813">Transport</keyword>
<evidence type="ECO:0000259" key="7">
    <source>
        <dbReference type="Pfam" id="PF25954"/>
    </source>
</evidence>
<evidence type="ECO:0000313" key="9">
    <source>
        <dbReference type="EMBL" id="GGC76838.1"/>
    </source>
</evidence>
<keyword evidence="10" id="KW-1185">Reference proteome</keyword>
<comment type="caution">
    <text evidence="9">The sequence shown here is derived from an EMBL/GenBank/DDBJ whole genome shotgun (WGS) entry which is preliminary data.</text>
</comment>
<dbReference type="Gene3D" id="2.40.50.100">
    <property type="match status" value="1"/>
</dbReference>
<feature type="domain" description="Multidrug resistance protein MdtA-like C-terminal permuted SH3" evidence="8">
    <location>
        <begin position="290"/>
        <end position="350"/>
    </location>
</feature>
<dbReference type="EMBL" id="BMGG01000007">
    <property type="protein sequence ID" value="GGC76838.1"/>
    <property type="molecule type" value="Genomic_DNA"/>
</dbReference>
<keyword evidence="5" id="KW-0732">Signal</keyword>
<sequence>MRPAGKPRRLLAVVLPAAVSFALASCNAEPEAVKAESRPVRAVTTENRIAGDDIVLTGHVEAQNEASYGFRIGGRIVERLVNVGDRVRQGQVLARLDPQNEQNALRSAQAALAAARAQLNQASNAYDRQRQLLSRGFTTRAQYEQAEQANLTARSQVEDAEAQVRIAQDRLGFTELKADAAGTVTQRRAEPGEVVQPGQPIVIVARQNGRDAVFDVPAQMLQTAPGDPEIRISLTNDPSVTAIGRVREIAPQADAVTRTFAVRVGIDNPPEAMRLGSTVVGRVMVETGPVIEIPASALTRIDGQPAVWVVDPDKNTVALRQVTVDRFTPAAVAVSSGLKPAEIVVTAGVQALHPGQQVRLLGAQP</sequence>
<dbReference type="Pfam" id="PF25967">
    <property type="entry name" value="RND-MFP_C"/>
    <property type="match status" value="1"/>
</dbReference>
<dbReference type="InterPro" id="IPR006143">
    <property type="entry name" value="RND_pump_MFP"/>
</dbReference>
<evidence type="ECO:0000313" key="10">
    <source>
        <dbReference type="Proteomes" id="UP000637002"/>
    </source>
</evidence>
<dbReference type="GO" id="GO:0015562">
    <property type="term" value="F:efflux transmembrane transporter activity"/>
    <property type="evidence" value="ECO:0007669"/>
    <property type="project" value="TreeGrafter"/>
</dbReference>
<comment type="similarity">
    <text evidence="2">Belongs to the membrane fusion protein (MFP) (TC 8.A.1) family.</text>
</comment>
<dbReference type="PANTHER" id="PTHR30469">
    <property type="entry name" value="MULTIDRUG RESISTANCE PROTEIN MDTA"/>
    <property type="match status" value="1"/>
</dbReference>
<dbReference type="Gene3D" id="2.40.30.170">
    <property type="match status" value="1"/>
</dbReference>
<accession>A0A916XJ21</accession>
<evidence type="ECO:0000259" key="6">
    <source>
        <dbReference type="Pfam" id="PF25917"/>
    </source>
</evidence>
<feature type="chain" id="PRO_5037157124" evidence="5">
    <location>
        <begin position="25"/>
        <end position="365"/>
    </location>
</feature>
<dbReference type="Pfam" id="PF25954">
    <property type="entry name" value="Beta-barrel_RND_2"/>
    <property type="match status" value="1"/>
</dbReference>
<feature type="coiled-coil region" evidence="4">
    <location>
        <begin position="105"/>
        <end position="177"/>
    </location>
</feature>
<dbReference type="Gene3D" id="1.10.287.470">
    <property type="entry name" value="Helix hairpin bin"/>
    <property type="match status" value="1"/>
</dbReference>
<reference evidence="9" key="1">
    <citation type="journal article" date="2014" name="Int. J. Syst. Evol. Microbiol.">
        <title>Complete genome sequence of Corynebacterium casei LMG S-19264T (=DSM 44701T), isolated from a smear-ripened cheese.</title>
        <authorList>
            <consortium name="US DOE Joint Genome Institute (JGI-PGF)"/>
            <person name="Walter F."/>
            <person name="Albersmeier A."/>
            <person name="Kalinowski J."/>
            <person name="Ruckert C."/>
        </authorList>
    </citation>
    <scope>NUCLEOTIDE SEQUENCE</scope>
    <source>
        <strain evidence="9">CGMCC 1.12919</strain>
    </source>
</reference>
<dbReference type="Pfam" id="PF25917">
    <property type="entry name" value="BSH_RND"/>
    <property type="match status" value="1"/>
</dbReference>
<evidence type="ECO:0000259" key="8">
    <source>
        <dbReference type="Pfam" id="PF25967"/>
    </source>
</evidence>
<dbReference type="GO" id="GO:1990281">
    <property type="term" value="C:efflux pump complex"/>
    <property type="evidence" value="ECO:0007669"/>
    <property type="project" value="TreeGrafter"/>
</dbReference>
<dbReference type="SUPFAM" id="SSF111369">
    <property type="entry name" value="HlyD-like secretion proteins"/>
    <property type="match status" value="1"/>
</dbReference>
<gene>
    <name evidence="9" type="ORF">GCM10010994_38930</name>
</gene>
<evidence type="ECO:0000256" key="4">
    <source>
        <dbReference type="SAM" id="Coils"/>
    </source>
</evidence>
<feature type="domain" description="CusB-like beta-barrel" evidence="7">
    <location>
        <begin position="214"/>
        <end position="280"/>
    </location>
</feature>
<reference evidence="9" key="2">
    <citation type="submission" date="2020-09" db="EMBL/GenBank/DDBJ databases">
        <authorList>
            <person name="Sun Q."/>
            <person name="Zhou Y."/>
        </authorList>
    </citation>
    <scope>NUCLEOTIDE SEQUENCE</scope>
    <source>
        <strain evidence="9">CGMCC 1.12919</strain>
    </source>
</reference>
<evidence type="ECO:0000256" key="2">
    <source>
        <dbReference type="ARBA" id="ARBA00009477"/>
    </source>
</evidence>
<comment type="subcellular location">
    <subcellularLocation>
        <location evidence="1">Cell envelope</location>
    </subcellularLocation>
</comment>
<evidence type="ECO:0000256" key="5">
    <source>
        <dbReference type="SAM" id="SignalP"/>
    </source>
</evidence>
<evidence type="ECO:0000256" key="3">
    <source>
        <dbReference type="ARBA" id="ARBA00022448"/>
    </source>
</evidence>
<dbReference type="Proteomes" id="UP000637002">
    <property type="component" value="Unassembled WGS sequence"/>
</dbReference>
<dbReference type="NCBIfam" id="TIGR01730">
    <property type="entry name" value="RND_mfp"/>
    <property type="match status" value="1"/>
</dbReference>
<feature type="domain" description="Multidrug resistance protein MdtA-like barrel-sandwich hybrid" evidence="6">
    <location>
        <begin position="69"/>
        <end position="204"/>
    </location>
</feature>
<dbReference type="InterPro" id="IPR058627">
    <property type="entry name" value="MdtA-like_C"/>
</dbReference>